<evidence type="ECO:0000256" key="8">
    <source>
        <dbReference type="ARBA" id="ARBA00022840"/>
    </source>
</evidence>
<dbReference type="Pfam" id="PF02844">
    <property type="entry name" value="GARS_N"/>
    <property type="match status" value="1"/>
</dbReference>
<evidence type="ECO:0000256" key="3">
    <source>
        <dbReference type="ARBA" id="ARBA00005174"/>
    </source>
</evidence>
<dbReference type="SMART" id="SM01210">
    <property type="entry name" value="GARS_C"/>
    <property type="match status" value="1"/>
</dbReference>
<dbReference type="PROSITE" id="PS50975">
    <property type="entry name" value="ATP_GRASP"/>
    <property type="match status" value="1"/>
</dbReference>
<evidence type="ECO:0000256" key="2">
    <source>
        <dbReference type="ARBA" id="ARBA00001946"/>
    </source>
</evidence>
<dbReference type="InterPro" id="IPR037123">
    <property type="entry name" value="PRibGlycinamide_synth_C_sf"/>
</dbReference>
<dbReference type="GO" id="GO:0005524">
    <property type="term" value="F:ATP binding"/>
    <property type="evidence" value="ECO:0007669"/>
    <property type="project" value="UniProtKB-UniRule"/>
</dbReference>
<sequence>MRENVLLIGGGGREHAIARALEDSEADLYACAGNRNPGIAEIAIDFETLETTNPKAVVDYAEDVGATIAVIGPESPLEAGVADELEAAGVYAFGPKEEDARIETDKAFQRRFMAENDIPGCPDFETFDDMEAACDYIDEYDGDLAIKPAGLTGGKGVKVIGDQVTAEEGKEYIRESDYDRIVLEERLIGEEFTVQAFVANGEFRTAPAVQDHKRAYEGDEGPNTGGMGSYSDATTHLPFMSEEDYEEAVSIIEATVDALDDYRGILYGQFMLTETGPRVVEFNARFGDPEAMNTLPVLETDFLEILTAARDGEAPPELDFADQATVCKYAVPEGYPTDPEAGAKVQVDEESAGDALLYYASVDERDDGIYTTTSRAFALVGLADSITEAEEIAEDALEVAGDEGLHVRHDIGKPDLVQRRIDHMTEIRGE</sequence>
<evidence type="ECO:0000256" key="13">
    <source>
        <dbReference type="ARBA" id="ARBA00042864"/>
    </source>
</evidence>
<evidence type="ECO:0000256" key="9">
    <source>
        <dbReference type="ARBA" id="ARBA00022842"/>
    </source>
</evidence>
<comment type="pathway">
    <text evidence="3 14">Purine metabolism; IMP biosynthesis via de novo pathway; N(1)-(5-phospho-D-ribosyl)glycinamide from 5-phospho-alpha-D-ribose 1-diphosphate: step 2/2.</text>
</comment>
<proteinExistence type="inferred from homology"/>
<dbReference type="PROSITE" id="PS00184">
    <property type="entry name" value="GARS"/>
    <property type="match status" value="1"/>
</dbReference>
<dbReference type="InterPro" id="IPR013815">
    <property type="entry name" value="ATP_grasp_subdomain_1"/>
</dbReference>
<dbReference type="InterPro" id="IPR011761">
    <property type="entry name" value="ATP-grasp"/>
</dbReference>
<accession>A0A8J8GKZ9</accession>
<evidence type="ECO:0000259" key="16">
    <source>
        <dbReference type="PROSITE" id="PS50975"/>
    </source>
</evidence>
<keyword evidence="5 14" id="KW-0436">Ligase</keyword>
<dbReference type="AlphaFoldDB" id="A0A8J8GKZ9"/>
<keyword evidence="20" id="KW-1185">Reference proteome</keyword>
<dbReference type="InterPro" id="IPR016185">
    <property type="entry name" value="PreATP-grasp_dom_sf"/>
</dbReference>
<dbReference type="NCBIfam" id="TIGR00877">
    <property type="entry name" value="purD"/>
    <property type="match status" value="1"/>
</dbReference>
<dbReference type="InterPro" id="IPR020561">
    <property type="entry name" value="PRibGlycinamid_synth_ATP-grasp"/>
</dbReference>
<evidence type="ECO:0000313" key="19">
    <source>
        <dbReference type="Proteomes" id="UP000728647"/>
    </source>
</evidence>
<keyword evidence="10" id="KW-0464">Manganese</keyword>
<dbReference type="SUPFAM" id="SSF51246">
    <property type="entry name" value="Rudiment single hybrid motif"/>
    <property type="match status" value="1"/>
</dbReference>
<evidence type="ECO:0000256" key="4">
    <source>
        <dbReference type="ARBA" id="ARBA00013255"/>
    </source>
</evidence>
<gene>
    <name evidence="14 17" type="primary">purD</name>
    <name evidence="17" type="ORF">HT576_13135</name>
    <name evidence="18" type="ORF">HTZ84_07815</name>
</gene>
<dbReference type="SUPFAM" id="SSF56059">
    <property type="entry name" value="Glutathione synthetase ATP-binding domain-like"/>
    <property type="match status" value="1"/>
</dbReference>
<evidence type="ECO:0000256" key="15">
    <source>
        <dbReference type="PROSITE-ProRule" id="PRU00409"/>
    </source>
</evidence>
<dbReference type="InterPro" id="IPR020560">
    <property type="entry name" value="PRibGlycinamide_synth_C-dom"/>
</dbReference>
<dbReference type="EMBL" id="JABURA010000001">
    <property type="protein sequence ID" value="NUB91958.1"/>
    <property type="molecule type" value="Genomic_DNA"/>
</dbReference>
<dbReference type="InterPro" id="IPR000115">
    <property type="entry name" value="PRibGlycinamide_synth"/>
</dbReference>
<comment type="similarity">
    <text evidence="11 14">Belongs to the GARS family.</text>
</comment>
<dbReference type="Proteomes" id="UP000728647">
    <property type="component" value="Unassembled WGS sequence"/>
</dbReference>
<comment type="cofactor">
    <cofactor evidence="1">
        <name>Mn(2+)</name>
        <dbReference type="ChEBI" id="CHEBI:29035"/>
    </cofactor>
</comment>
<name>A0A8J8GKZ9_9EURY</name>
<dbReference type="RefSeq" id="WP_174680157.1">
    <property type="nucleotide sequence ID" value="NZ_JABUQZ010000001.1"/>
</dbReference>
<dbReference type="Gene3D" id="3.30.470.20">
    <property type="entry name" value="ATP-grasp fold, B domain"/>
    <property type="match status" value="1"/>
</dbReference>
<protein>
    <recommendedName>
        <fullName evidence="4 14">Phosphoribosylamine--glycine ligase</fullName>
        <ecNumber evidence="4 14">6.3.4.13</ecNumber>
    </recommendedName>
    <alternativeName>
        <fullName evidence="14">GARS</fullName>
    </alternativeName>
    <alternativeName>
        <fullName evidence="12 14">Glycinamide ribonucleotide synthetase</fullName>
    </alternativeName>
    <alternativeName>
        <fullName evidence="13 14">Phosphoribosylglycinamide synthetase</fullName>
    </alternativeName>
</protein>
<organism evidence="17 19">
    <name type="scientific">Haloterrigena gelatinilytica</name>
    <dbReference type="NCBI Taxonomy" id="2741724"/>
    <lineage>
        <taxon>Archaea</taxon>
        <taxon>Methanobacteriati</taxon>
        <taxon>Methanobacteriota</taxon>
        <taxon>Stenosarchaea group</taxon>
        <taxon>Halobacteria</taxon>
        <taxon>Halobacteriales</taxon>
        <taxon>Natrialbaceae</taxon>
        <taxon>Haloterrigena</taxon>
    </lineage>
</organism>
<evidence type="ECO:0000313" key="17">
    <source>
        <dbReference type="EMBL" id="NUB91958.1"/>
    </source>
</evidence>
<dbReference type="GO" id="GO:0006189">
    <property type="term" value="P:'de novo' IMP biosynthetic process"/>
    <property type="evidence" value="ECO:0007669"/>
    <property type="project" value="UniProtKB-UniRule"/>
</dbReference>
<dbReference type="GO" id="GO:0004637">
    <property type="term" value="F:phosphoribosylamine-glycine ligase activity"/>
    <property type="evidence" value="ECO:0007669"/>
    <property type="project" value="UniProtKB-UniRule"/>
</dbReference>
<dbReference type="InterPro" id="IPR020562">
    <property type="entry name" value="PRibGlycinamide_synth_N"/>
</dbReference>
<evidence type="ECO:0000256" key="5">
    <source>
        <dbReference type="ARBA" id="ARBA00022598"/>
    </source>
</evidence>
<dbReference type="InterPro" id="IPR011054">
    <property type="entry name" value="Rudment_hybrid_motif"/>
</dbReference>
<comment type="cofactor">
    <cofactor evidence="2">
        <name>Mg(2+)</name>
        <dbReference type="ChEBI" id="CHEBI:18420"/>
    </cofactor>
</comment>
<dbReference type="GO" id="GO:0009113">
    <property type="term" value="P:purine nucleobase biosynthetic process"/>
    <property type="evidence" value="ECO:0007669"/>
    <property type="project" value="InterPro"/>
</dbReference>
<dbReference type="InterPro" id="IPR020559">
    <property type="entry name" value="PRibGlycinamide_synth_CS"/>
</dbReference>
<dbReference type="Gene3D" id="3.90.600.10">
    <property type="entry name" value="Phosphoribosylglycinamide synthetase, C-terminal domain"/>
    <property type="match status" value="1"/>
</dbReference>
<dbReference type="PANTHER" id="PTHR43472">
    <property type="entry name" value="PHOSPHORIBOSYLAMINE--GLYCINE LIGASE"/>
    <property type="match status" value="1"/>
</dbReference>
<reference evidence="17 20" key="1">
    <citation type="submission" date="2020-06" db="EMBL/GenBank/DDBJ databases">
        <title>Haloterrigena sp. nov., an extremely halophilic archaeon isolated from a saline sediment.</title>
        <authorList>
            <person name="Liu B.-B."/>
        </authorList>
    </citation>
    <scope>NUCLEOTIDE SEQUENCE</scope>
    <source>
        <strain evidence="17">SYSU A121-1</strain>
        <strain evidence="18 20">SYSU A558-1</strain>
    </source>
</reference>
<dbReference type="EC" id="6.3.4.13" evidence="4 14"/>
<dbReference type="EMBL" id="JABUQZ010000001">
    <property type="protein sequence ID" value="NUC72216.1"/>
    <property type="molecule type" value="Genomic_DNA"/>
</dbReference>
<evidence type="ECO:0000256" key="6">
    <source>
        <dbReference type="ARBA" id="ARBA00022741"/>
    </source>
</evidence>
<dbReference type="PANTHER" id="PTHR43472:SF1">
    <property type="entry name" value="PHOSPHORIBOSYLAMINE--GLYCINE LIGASE, CHLOROPLASTIC"/>
    <property type="match status" value="1"/>
</dbReference>
<dbReference type="SMART" id="SM01209">
    <property type="entry name" value="GARS_A"/>
    <property type="match status" value="1"/>
</dbReference>
<dbReference type="OrthoDB" id="146558at2157"/>
<dbReference type="Pfam" id="PF02843">
    <property type="entry name" value="GARS_C"/>
    <property type="match status" value="1"/>
</dbReference>
<evidence type="ECO:0000256" key="10">
    <source>
        <dbReference type="ARBA" id="ARBA00023211"/>
    </source>
</evidence>
<dbReference type="Gene3D" id="3.30.1490.20">
    <property type="entry name" value="ATP-grasp fold, A domain"/>
    <property type="match status" value="1"/>
</dbReference>
<comment type="catalytic activity">
    <reaction evidence="14">
        <text>5-phospho-beta-D-ribosylamine + glycine + ATP = N(1)-(5-phospho-beta-D-ribosyl)glycinamide + ADP + phosphate + H(+)</text>
        <dbReference type="Rhea" id="RHEA:17453"/>
        <dbReference type="ChEBI" id="CHEBI:15378"/>
        <dbReference type="ChEBI" id="CHEBI:30616"/>
        <dbReference type="ChEBI" id="CHEBI:43474"/>
        <dbReference type="ChEBI" id="CHEBI:57305"/>
        <dbReference type="ChEBI" id="CHEBI:58681"/>
        <dbReference type="ChEBI" id="CHEBI:143788"/>
        <dbReference type="ChEBI" id="CHEBI:456216"/>
        <dbReference type="EC" id="6.3.4.13"/>
    </reaction>
</comment>
<keyword evidence="8 15" id="KW-0067">ATP-binding</keyword>
<keyword evidence="6 15" id="KW-0547">Nucleotide-binding</keyword>
<evidence type="ECO:0000256" key="11">
    <source>
        <dbReference type="ARBA" id="ARBA00038345"/>
    </source>
</evidence>
<evidence type="ECO:0000256" key="14">
    <source>
        <dbReference type="HAMAP-Rule" id="MF_00138"/>
    </source>
</evidence>
<feature type="domain" description="ATP-grasp" evidence="16">
    <location>
        <begin position="110"/>
        <end position="311"/>
    </location>
</feature>
<dbReference type="HAMAP" id="MF_00138">
    <property type="entry name" value="GARS"/>
    <property type="match status" value="1"/>
</dbReference>
<evidence type="ECO:0000256" key="1">
    <source>
        <dbReference type="ARBA" id="ARBA00001936"/>
    </source>
</evidence>
<dbReference type="Gene3D" id="3.40.50.20">
    <property type="match status" value="1"/>
</dbReference>
<keyword evidence="9" id="KW-0460">Magnesium</keyword>
<dbReference type="Proteomes" id="UP001016761">
    <property type="component" value="Unassembled WGS sequence"/>
</dbReference>
<dbReference type="GO" id="GO:0046872">
    <property type="term" value="F:metal ion binding"/>
    <property type="evidence" value="ECO:0007669"/>
    <property type="project" value="InterPro"/>
</dbReference>
<keyword evidence="7 14" id="KW-0658">Purine biosynthesis</keyword>
<dbReference type="UniPathway" id="UPA00074">
    <property type="reaction ID" value="UER00125"/>
</dbReference>
<evidence type="ECO:0000256" key="7">
    <source>
        <dbReference type="ARBA" id="ARBA00022755"/>
    </source>
</evidence>
<evidence type="ECO:0000313" key="20">
    <source>
        <dbReference type="Proteomes" id="UP001016761"/>
    </source>
</evidence>
<evidence type="ECO:0000256" key="12">
    <source>
        <dbReference type="ARBA" id="ARBA00042242"/>
    </source>
</evidence>
<comment type="caution">
    <text evidence="17">The sequence shown here is derived from an EMBL/GenBank/DDBJ whole genome shotgun (WGS) entry which is preliminary data.</text>
</comment>
<dbReference type="Pfam" id="PF01071">
    <property type="entry name" value="GARS_A"/>
    <property type="match status" value="1"/>
</dbReference>
<evidence type="ECO:0000313" key="18">
    <source>
        <dbReference type="EMBL" id="NUC72216.1"/>
    </source>
</evidence>
<dbReference type="SUPFAM" id="SSF52440">
    <property type="entry name" value="PreATP-grasp domain"/>
    <property type="match status" value="1"/>
</dbReference>